<name>A0ABV7XKI5_9GAMM</name>
<feature type="domain" description="CHASE" evidence="6">
    <location>
        <begin position="147"/>
        <end position="240"/>
    </location>
</feature>
<organism evidence="9 10">
    <name type="scientific">Luteimonas soli</name>
    <dbReference type="NCBI Taxonomy" id="1648966"/>
    <lineage>
        <taxon>Bacteria</taxon>
        <taxon>Pseudomonadati</taxon>
        <taxon>Pseudomonadota</taxon>
        <taxon>Gammaproteobacteria</taxon>
        <taxon>Lysobacterales</taxon>
        <taxon>Lysobacteraceae</taxon>
        <taxon>Luteimonas</taxon>
    </lineage>
</organism>
<feature type="transmembrane region" description="Helical" evidence="5">
    <location>
        <begin position="303"/>
        <end position="323"/>
    </location>
</feature>
<dbReference type="SUPFAM" id="SSF55073">
    <property type="entry name" value="Nucleotide cyclase"/>
    <property type="match status" value="1"/>
</dbReference>
<dbReference type="SUPFAM" id="SSF55785">
    <property type="entry name" value="PYP-like sensor domain (PAS domain)"/>
    <property type="match status" value="1"/>
</dbReference>
<comment type="caution">
    <text evidence="9">The sequence shown here is derived from an EMBL/GenBank/DDBJ whole genome shotgun (WGS) entry which is preliminary data.</text>
</comment>
<dbReference type="Gene3D" id="3.30.450.350">
    <property type="entry name" value="CHASE domain"/>
    <property type="match status" value="1"/>
</dbReference>
<dbReference type="InterPro" id="IPR035919">
    <property type="entry name" value="EAL_sf"/>
</dbReference>
<dbReference type="Gene3D" id="3.30.70.270">
    <property type="match status" value="1"/>
</dbReference>
<dbReference type="Pfam" id="PF03924">
    <property type="entry name" value="CHASE"/>
    <property type="match status" value="1"/>
</dbReference>
<dbReference type="PANTHER" id="PTHR44757:SF4">
    <property type="entry name" value="DIGUANYLATE CYCLASE DGCE-RELATED"/>
    <property type="match status" value="1"/>
</dbReference>
<comment type="subcellular location">
    <subcellularLocation>
        <location evidence="1">Membrane</location>
    </subcellularLocation>
</comment>
<dbReference type="SMART" id="SM00052">
    <property type="entry name" value="EAL"/>
    <property type="match status" value="1"/>
</dbReference>
<evidence type="ECO:0000313" key="9">
    <source>
        <dbReference type="EMBL" id="MFC3716685.1"/>
    </source>
</evidence>
<evidence type="ECO:0000256" key="1">
    <source>
        <dbReference type="ARBA" id="ARBA00004370"/>
    </source>
</evidence>
<dbReference type="NCBIfam" id="TIGR00254">
    <property type="entry name" value="GGDEF"/>
    <property type="match status" value="1"/>
</dbReference>
<evidence type="ECO:0000313" key="10">
    <source>
        <dbReference type="Proteomes" id="UP001595705"/>
    </source>
</evidence>
<dbReference type="InterPro" id="IPR035965">
    <property type="entry name" value="PAS-like_dom_sf"/>
</dbReference>
<dbReference type="Pfam" id="PF00990">
    <property type="entry name" value="GGDEF"/>
    <property type="match status" value="1"/>
</dbReference>
<keyword evidence="4 5" id="KW-0472">Membrane</keyword>
<dbReference type="Pfam" id="PF13188">
    <property type="entry name" value="PAS_8"/>
    <property type="match status" value="1"/>
</dbReference>
<dbReference type="Gene3D" id="3.20.20.450">
    <property type="entry name" value="EAL domain"/>
    <property type="match status" value="1"/>
</dbReference>
<dbReference type="SMART" id="SM01079">
    <property type="entry name" value="CHASE"/>
    <property type="match status" value="1"/>
</dbReference>
<gene>
    <name evidence="9" type="ORF">ACFONC_11045</name>
</gene>
<dbReference type="EMBL" id="JBHRYA010000007">
    <property type="protein sequence ID" value="MFC3716685.1"/>
    <property type="molecule type" value="Genomic_DNA"/>
</dbReference>
<evidence type="ECO:0000256" key="4">
    <source>
        <dbReference type="ARBA" id="ARBA00023136"/>
    </source>
</evidence>
<dbReference type="Proteomes" id="UP001595705">
    <property type="component" value="Unassembled WGS sequence"/>
</dbReference>
<feature type="transmembrane region" description="Helical" evidence="5">
    <location>
        <begin position="30"/>
        <end position="51"/>
    </location>
</feature>
<evidence type="ECO:0000259" key="6">
    <source>
        <dbReference type="PROSITE" id="PS50839"/>
    </source>
</evidence>
<dbReference type="RefSeq" id="WP_386744018.1">
    <property type="nucleotide sequence ID" value="NZ_JBHRYA010000007.1"/>
</dbReference>
<evidence type="ECO:0000256" key="5">
    <source>
        <dbReference type="SAM" id="Phobius"/>
    </source>
</evidence>
<accession>A0ABV7XKI5</accession>
<dbReference type="InterPro" id="IPR042240">
    <property type="entry name" value="CHASE_sf"/>
</dbReference>
<dbReference type="SUPFAM" id="SSF141868">
    <property type="entry name" value="EAL domain-like"/>
    <property type="match status" value="1"/>
</dbReference>
<evidence type="ECO:0000256" key="2">
    <source>
        <dbReference type="ARBA" id="ARBA00022692"/>
    </source>
</evidence>
<dbReference type="CDD" id="cd01949">
    <property type="entry name" value="GGDEF"/>
    <property type="match status" value="1"/>
</dbReference>
<dbReference type="InterPro" id="IPR029787">
    <property type="entry name" value="Nucleotide_cyclase"/>
</dbReference>
<sequence length="903" mass="99290">MERSAHFAASTRSLQDDGVQAQSLLLGLPAWVFALAGLLAGLLATAAVLLLERDSLQAAAQLQDSQVARRSVAQVERQLETSGLLLRALQSSFMVGGDIDQQQFAGVHDNLHAQEVLPSLVAMVFARRSEPGHPGGPPGYRYENVVPLAGNRSLVGFDMAAQEANLRALLRARDIDRPVMTAAFPLRQPVDDARDAMGMVVRLPVYSRGSRPSNVAQRRAREIGALGISMRVRPMLLAALPPDALHRYRVEVLDTTGETTMTLYDSGGDVAPGAAVHGGEVSFGERRWKVQLQPRDSGYDAGLLWLMGATGTVASLLLALLLWSAATMRRRAVTLGRQLAQRYRESEERFRTLNDLLPALVLMAQADDGRIVYANEAAAARLGENVADGATLASLFEDPAQQRALAAPVGDVRWSNVDAPLRTLGNDRFWASTSISKVQLGGLDKLLVVASDVSEQRQLTELLGYQATHDALTGLCNRREFERSVRRELEAVARGGPQAALLYIDLDQFKLINDTSGHLAGDQLLSQLALALAEHLRGDDILARLGGDEFGVLARDVDFEGVQLLAERLRTRIEGLIYIWEQRSYTISASIGVVMIDRPGLTLEDVFAHADAACYMAKDHGRNRIHFYSAQDDETVRRRGEMEWANRLRWVIDEGRLLLDYQEVRPLQGQPADEPYVELLIRLRDEEGRVVPPGAFLPAAERYGMMPVLDRWVIGEAIANFDRLHASGRAPGRCSLNLAASTLDDDGLAEYVLDLIDRHGVAPSRLCFEITETEAVRNLARAVRVMERLRAVGCRVALDDFGAGMSSFGYLKNLPVDVIKIDGSFIRELEHDAMSRSIVDAITQIGHQRGLEVVAEWVATARVVELLRELGVDYGQGYALHRPERVLYQRGGSGEWKVVDSLP</sequence>
<feature type="domain" description="GGDEF" evidence="8">
    <location>
        <begin position="497"/>
        <end position="630"/>
    </location>
</feature>
<dbReference type="CDD" id="cd01948">
    <property type="entry name" value="EAL"/>
    <property type="match status" value="1"/>
</dbReference>
<dbReference type="PROSITE" id="PS50839">
    <property type="entry name" value="CHASE"/>
    <property type="match status" value="1"/>
</dbReference>
<reference evidence="10" key="1">
    <citation type="journal article" date="2019" name="Int. J. Syst. Evol. Microbiol.">
        <title>The Global Catalogue of Microorganisms (GCM) 10K type strain sequencing project: providing services to taxonomists for standard genome sequencing and annotation.</title>
        <authorList>
            <consortium name="The Broad Institute Genomics Platform"/>
            <consortium name="The Broad Institute Genome Sequencing Center for Infectious Disease"/>
            <person name="Wu L."/>
            <person name="Ma J."/>
        </authorList>
    </citation>
    <scope>NUCLEOTIDE SEQUENCE [LARGE SCALE GENOMIC DNA]</scope>
    <source>
        <strain evidence="10">KCTC 42441</strain>
    </source>
</reference>
<keyword evidence="10" id="KW-1185">Reference proteome</keyword>
<dbReference type="InterPro" id="IPR000160">
    <property type="entry name" value="GGDEF_dom"/>
</dbReference>
<dbReference type="InterPro" id="IPR000014">
    <property type="entry name" value="PAS"/>
</dbReference>
<keyword evidence="3 5" id="KW-1133">Transmembrane helix</keyword>
<dbReference type="InterPro" id="IPR006189">
    <property type="entry name" value="CHASE_dom"/>
</dbReference>
<dbReference type="SMART" id="SM00267">
    <property type="entry name" value="GGDEF"/>
    <property type="match status" value="1"/>
</dbReference>
<protein>
    <submittedName>
        <fullName evidence="9">EAL domain-containing protein</fullName>
    </submittedName>
</protein>
<dbReference type="PROSITE" id="PS50883">
    <property type="entry name" value="EAL"/>
    <property type="match status" value="1"/>
</dbReference>
<evidence type="ECO:0000256" key="3">
    <source>
        <dbReference type="ARBA" id="ARBA00022989"/>
    </source>
</evidence>
<dbReference type="PANTHER" id="PTHR44757">
    <property type="entry name" value="DIGUANYLATE CYCLASE DGCP"/>
    <property type="match status" value="1"/>
</dbReference>
<keyword evidence="2 5" id="KW-0812">Transmembrane</keyword>
<evidence type="ECO:0000259" key="7">
    <source>
        <dbReference type="PROSITE" id="PS50883"/>
    </source>
</evidence>
<dbReference type="InterPro" id="IPR052155">
    <property type="entry name" value="Biofilm_reg_signaling"/>
</dbReference>
<dbReference type="Gene3D" id="3.30.450.20">
    <property type="entry name" value="PAS domain"/>
    <property type="match status" value="1"/>
</dbReference>
<feature type="domain" description="EAL" evidence="7">
    <location>
        <begin position="641"/>
        <end position="897"/>
    </location>
</feature>
<proteinExistence type="predicted"/>
<evidence type="ECO:0000259" key="8">
    <source>
        <dbReference type="PROSITE" id="PS50887"/>
    </source>
</evidence>
<dbReference type="InterPro" id="IPR043128">
    <property type="entry name" value="Rev_trsase/Diguanyl_cyclase"/>
</dbReference>
<dbReference type="InterPro" id="IPR001633">
    <property type="entry name" value="EAL_dom"/>
</dbReference>
<dbReference type="Pfam" id="PF00563">
    <property type="entry name" value="EAL"/>
    <property type="match status" value="1"/>
</dbReference>
<dbReference type="PROSITE" id="PS50887">
    <property type="entry name" value="GGDEF"/>
    <property type="match status" value="1"/>
</dbReference>